<sequence>MRRTCGQGRAAAQVTPVIITHQRYLTRPCAHTPMNSRPSLRPVFHPDNENTDLIKATRDAAIQVCAVTLLLLPNQRCVYLCAKVGTRPPALALIPFIYTFAYM</sequence>
<accession>A0A5B7CUX1</accession>
<dbReference type="AlphaFoldDB" id="A0A5B7CUX1"/>
<protein>
    <submittedName>
        <fullName evidence="1">Uncharacterized protein</fullName>
    </submittedName>
</protein>
<name>A0A5B7CUX1_PORTR</name>
<organism evidence="1 2">
    <name type="scientific">Portunus trituberculatus</name>
    <name type="common">Swimming crab</name>
    <name type="synonym">Neptunus trituberculatus</name>
    <dbReference type="NCBI Taxonomy" id="210409"/>
    <lineage>
        <taxon>Eukaryota</taxon>
        <taxon>Metazoa</taxon>
        <taxon>Ecdysozoa</taxon>
        <taxon>Arthropoda</taxon>
        <taxon>Crustacea</taxon>
        <taxon>Multicrustacea</taxon>
        <taxon>Malacostraca</taxon>
        <taxon>Eumalacostraca</taxon>
        <taxon>Eucarida</taxon>
        <taxon>Decapoda</taxon>
        <taxon>Pleocyemata</taxon>
        <taxon>Brachyura</taxon>
        <taxon>Eubrachyura</taxon>
        <taxon>Portunoidea</taxon>
        <taxon>Portunidae</taxon>
        <taxon>Portuninae</taxon>
        <taxon>Portunus</taxon>
    </lineage>
</organism>
<dbReference type="Proteomes" id="UP000324222">
    <property type="component" value="Unassembled WGS sequence"/>
</dbReference>
<dbReference type="EMBL" id="VSRR010000219">
    <property type="protein sequence ID" value="MPC12504.1"/>
    <property type="molecule type" value="Genomic_DNA"/>
</dbReference>
<gene>
    <name evidence="1" type="ORF">E2C01_005203</name>
</gene>
<reference evidence="1 2" key="1">
    <citation type="submission" date="2019-05" db="EMBL/GenBank/DDBJ databases">
        <title>Another draft genome of Portunus trituberculatus and its Hox gene families provides insights of decapod evolution.</title>
        <authorList>
            <person name="Jeong J.-H."/>
            <person name="Song I."/>
            <person name="Kim S."/>
            <person name="Choi T."/>
            <person name="Kim D."/>
            <person name="Ryu S."/>
            <person name="Kim W."/>
        </authorList>
    </citation>
    <scope>NUCLEOTIDE SEQUENCE [LARGE SCALE GENOMIC DNA]</scope>
    <source>
        <tissue evidence="1">Muscle</tissue>
    </source>
</reference>
<comment type="caution">
    <text evidence="1">The sequence shown here is derived from an EMBL/GenBank/DDBJ whole genome shotgun (WGS) entry which is preliminary data.</text>
</comment>
<keyword evidence="2" id="KW-1185">Reference proteome</keyword>
<evidence type="ECO:0000313" key="1">
    <source>
        <dbReference type="EMBL" id="MPC12504.1"/>
    </source>
</evidence>
<proteinExistence type="predicted"/>
<evidence type="ECO:0000313" key="2">
    <source>
        <dbReference type="Proteomes" id="UP000324222"/>
    </source>
</evidence>